<dbReference type="SUPFAM" id="SSF52540">
    <property type="entry name" value="P-loop containing nucleoside triphosphate hydrolases"/>
    <property type="match status" value="1"/>
</dbReference>
<dbReference type="GO" id="GO:0003723">
    <property type="term" value="F:RNA binding"/>
    <property type="evidence" value="ECO:0007669"/>
    <property type="project" value="TreeGrafter"/>
</dbReference>
<dbReference type="EC" id="3.6.4.13" evidence="4"/>
<keyword evidence="7" id="KW-0547">Nucleotide-binding</keyword>
<feature type="domain" description="Helicase C-terminal" evidence="22">
    <location>
        <begin position="383"/>
        <end position="549"/>
    </location>
</feature>
<dbReference type="GO" id="GO:0005737">
    <property type="term" value="C:cytoplasm"/>
    <property type="evidence" value="ECO:0007669"/>
    <property type="project" value="UniProtKB-SubCell"/>
</dbReference>
<dbReference type="CDD" id="cd18791">
    <property type="entry name" value="SF2_C_RHA"/>
    <property type="match status" value="1"/>
</dbReference>
<evidence type="ECO:0000313" key="23">
    <source>
        <dbReference type="EnsemblMetazoa" id="G13095.1:cds"/>
    </source>
</evidence>
<evidence type="ECO:0000256" key="11">
    <source>
        <dbReference type="ARBA" id="ARBA00022840"/>
    </source>
</evidence>
<evidence type="ECO:0000256" key="2">
    <source>
        <dbReference type="ARBA" id="ARBA00004496"/>
    </source>
</evidence>
<dbReference type="Gene3D" id="3.40.50.300">
    <property type="entry name" value="P-loop containing nucleotide triphosphate hydrolases"/>
    <property type="match status" value="2"/>
</dbReference>
<keyword evidence="24" id="KW-1185">Reference proteome</keyword>
<dbReference type="FunFam" id="3.40.50.300:FF:001113">
    <property type="entry name" value="ATP-dependent RNA helicase TDRD9"/>
    <property type="match status" value="1"/>
</dbReference>
<dbReference type="GO" id="GO:0003724">
    <property type="term" value="F:RNA helicase activity"/>
    <property type="evidence" value="ECO:0007669"/>
    <property type="project" value="UniProtKB-EC"/>
</dbReference>
<dbReference type="SMART" id="SM00333">
    <property type="entry name" value="TUDOR"/>
    <property type="match status" value="1"/>
</dbReference>
<accession>A0A8W8I9N3</accession>
<evidence type="ECO:0000256" key="19">
    <source>
        <dbReference type="SAM" id="MobiDB-lite"/>
    </source>
</evidence>
<dbReference type="Gene3D" id="2.30.30.140">
    <property type="match status" value="1"/>
</dbReference>
<comment type="catalytic activity">
    <reaction evidence="16">
        <text>ATP + H2O = ADP + phosphate + H(+)</text>
        <dbReference type="Rhea" id="RHEA:13065"/>
        <dbReference type="ChEBI" id="CHEBI:15377"/>
        <dbReference type="ChEBI" id="CHEBI:15378"/>
        <dbReference type="ChEBI" id="CHEBI:30616"/>
        <dbReference type="ChEBI" id="CHEBI:43474"/>
        <dbReference type="ChEBI" id="CHEBI:456216"/>
        <dbReference type="EC" id="3.6.4.13"/>
    </reaction>
</comment>
<keyword evidence="6" id="KW-0963">Cytoplasm</keyword>
<dbReference type="GO" id="GO:0016787">
    <property type="term" value="F:hydrolase activity"/>
    <property type="evidence" value="ECO:0007669"/>
    <property type="project" value="UniProtKB-KW"/>
</dbReference>
<dbReference type="SUPFAM" id="SSF63748">
    <property type="entry name" value="Tudor/PWWP/MBT"/>
    <property type="match status" value="1"/>
</dbReference>
<comment type="similarity">
    <text evidence="3">Belongs to the DEAD box helicase family. DEAH subfamily.</text>
</comment>
<dbReference type="InterPro" id="IPR027417">
    <property type="entry name" value="P-loop_NTPase"/>
</dbReference>
<evidence type="ECO:0000256" key="13">
    <source>
        <dbReference type="ARBA" id="ARBA00023158"/>
    </source>
</evidence>
<evidence type="ECO:0000256" key="8">
    <source>
        <dbReference type="ARBA" id="ARBA00022782"/>
    </source>
</evidence>
<dbReference type="OrthoDB" id="66977at2759"/>
<dbReference type="GO" id="GO:0031047">
    <property type="term" value="P:regulatory ncRNA-mediated gene silencing"/>
    <property type="evidence" value="ECO:0007669"/>
    <property type="project" value="UniProtKB-KW"/>
</dbReference>
<keyword evidence="15" id="KW-0469">Meiosis</keyword>
<dbReference type="Pfam" id="PF00271">
    <property type="entry name" value="Helicase_C"/>
    <property type="match status" value="1"/>
</dbReference>
<evidence type="ECO:0000256" key="9">
    <source>
        <dbReference type="ARBA" id="ARBA00022801"/>
    </source>
</evidence>
<keyword evidence="5" id="KW-0217">Developmental protein</keyword>
<dbReference type="GO" id="GO:0030154">
    <property type="term" value="P:cell differentiation"/>
    <property type="evidence" value="ECO:0007669"/>
    <property type="project" value="UniProtKB-KW"/>
</dbReference>
<dbReference type="Pfam" id="PF00567">
    <property type="entry name" value="TUDOR"/>
    <property type="match status" value="1"/>
</dbReference>
<dbReference type="InterPro" id="IPR001650">
    <property type="entry name" value="Helicase_C-like"/>
</dbReference>
<dbReference type="FunFam" id="3.40.50.300:FF:000946">
    <property type="entry name" value="putative ATP-dependent RNA helicase TDRD9"/>
    <property type="match status" value="1"/>
</dbReference>
<evidence type="ECO:0000256" key="10">
    <source>
        <dbReference type="ARBA" id="ARBA00022806"/>
    </source>
</evidence>
<dbReference type="InterPro" id="IPR035437">
    <property type="entry name" value="SNase_OB-fold_sf"/>
</dbReference>
<dbReference type="PANTHER" id="PTHR18934:SF113">
    <property type="entry name" value="ATP-DEPENDENT RNA HELICASE TDRD9"/>
    <property type="match status" value="1"/>
</dbReference>
<dbReference type="FunFam" id="1.20.120.1080:FF:000081">
    <property type="entry name" value="Tudor domain containing 9"/>
    <property type="match status" value="1"/>
</dbReference>
<dbReference type="GO" id="GO:0051321">
    <property type="term" value="P:meiotic cell cycle"/>
    <property type="evidence" value="ECO:0007669"/>
    <property type="project" value="UniProtKB-KW"/>
</dbReference>
<dbReference type="InterPro" id="IPR007502">
    <property type="entry name" value="Helicase-assoc_dom"/>
</dbReference>
<evidence type="ECO:0000259" key="20">
    <source>
        <dbReference type="PROSITE" id="PS50304"/>
    </source>
</evidence>
<keyword evidence="9" id="KW-0378">Hydrolase</keyword>
<dbReference type="Gene3D" id="2.40.50.90">
    <property type="match status" value="1"/>
</dbReference>
<keyword evidence="11" id="KW-0067">ATP-binding</keyword>
<name>A0A8W8I9N3_MAGGI</name>
<proteinExistence type="inferred from homology"/>
<evidence type="ECO:0000256" key="18">
    <source>
        <dbReference type="ARBA" id="ARBA00081664"/>
    </source>
</evidence>
<keyword evidence="13" id="KW-0943">RNA-mediated gene silencing</keyword>
<evidence type="ECO:0000256" key="3">
    <source>
        <dbReference type="ARBA" id="ARBA00008792"/>
    </source>
</evidence>
<dbReference type="InterPro" id="IPR013087">
    <property type="entry name" value="Znf_C2H2_type"/>
</dbReference>
<sequence length="1461" mass="166539">MTDLTPELGLDAIDDWFKIGKKSVQSSLKTVPRSVTQGRYFDIETQRPRVAETEDAFHLQRRTPALSQTDYAEVYRKKEEEELMGYTHPHQSNRTTTVTNDLEHLDLDSIATSTVAIPHDLVPSNAMDVYKNYDFEHHNEGSLPIAEHKDEVIGTIESNQVTIVQGATGSGKTTQVPQYILDHYAKMGRYCNIIVTQPRRIAAMSIARRVCSERRWQIGTLCGYQVGMDKQASEDTRILFVTTGVLLRKLVSKKNMLEYTHVILDEVHERDQDTDFSLLIVRKLLRTNSRHVKVVLMSATFDCDLFAQYFALPVRDRLEPAPVVTVDEAPHTVSEYYVEDIKELGQVPAMESFDPTISKEAYALAARLIEEFDKMEVMVQGRFEERNYAKYRGTVLVFLPGMVEIDDMHDHLVRLERNNLKIIPLHSTITVEEQSRVFDIPENGQRKVILSTNIAESSITVPDIRYVIDFCLTKNLISDPDTNYTSLHVEWASKANCIQRKGRAGRVSNGRVYRMVTRLFYDTVIPSYGIPEMQRCPLEKLVLQTKVFNMGEPKALLALALEPPNLDDIEKTILLLKEVGALSTPATGEGNRHDGQLTFVGHVLADLPVDIKIGKLLIYGHVFGVLEECLIIGAAMSLKSLFSKPYKAHLESYRHKLDWARGSQSDSLAILNAFKEYEARKNMGEFRRGVSEREWCKRHFLQQRRIREIAELVKELEQRLGQFNINRPGHRPNYRNHFSEDQERLLLKLVMCGAFYPNYFLKGSVDEESALREMSGNDPLNTVMVKGLPANQGLLYKQVLEDQFRNVGFNPEASFEETRAYISFQWKPEYRGRVHPGVYMAVKLRQLRQSITIDQYSSDQTVKLLQEIQAQQQGGPGGKLRSNRQDRGDQKPQVALPDMSTQYVSLCITSVVECGHFWAQYKECSNEEVLNHIQNTLNFNSLAMSRTFPLGQIVAAPYTEHGETQYYRARVDSYDQQKRQERRIDTATVFFVDFGNTETVDRATLRVCPPNIANIPFQAVECFLCEIRPSVRKCPDSKWTKEATDLFRSWVDQECLFGQVYSTVRDTLRVELIQSLGNGRQVSFRQELINLGYGERAEENYLSKKDHEQRQQRQQREGPHMVRPQEERVRSTDDWLGAAISAASPLSSTPYTRGQRIHLKGPTNPYEMQLYSLTNVGRLRAAKVDPNSVNSVAIDDEPESPHTRMMIAGFVGLNAAGSTMIARDTTIMPLIPGLPALMSLLFCPIAELRVDQKKENYIGAICGLGVDRFSDQPAMPDHDMEVAFDTNITLEDIFKINGVRMAINIVLGSEQAVSNWGEDAIYRLQDSARKKLMSLIQGTTREPFDAPSTDKPYKWNQLDPEDILGHDLQNTPADSLVLLHLHKGVYLRSEGGEEEEDEIGVEEATLEMRRHANWLHQAATSATSREPIVCRLCNMTWQTPQLLQLHLETRRHKDKENALYD</sequence>
<keyword evidence="12" id="KW-0744">Spermatogenesis</keyword>
<dbReference type="Pfam" id="PF21010">
    <property type="entry name" value="HA2_C"/>
    <property type="match status" value="1"/>
</dbReference>
<organism evidence="23 24">
    <name type="scientific">Magallana gigas</name>
    <name type="common">Pacific oyster</name>
    <name type="synonym">Crassostrea gigas</name>
    <dbReference type="NCBI Taxonomy" id="29159"/>
    <lineage>
        <taxon>Eukaryota</taxon>
        <taxon>Metazoa</taxon>
        <taxon>Spiralia</taxon>
        <taxon>Lophotrochozoa</taxon>
        <taxon>Mollusca</taxon>
        <taxon>Bivalvia</taxon>
        <taxon>Autobranchia</taxon>
        <taxon>Pteriomorphia</taxon>
        <taxon>Ostreida</taxon>
        <taxon>Ostreoidea</taxon>
        <taxon>Ostreidae</taxon>
        <taxon>Magallana</taxon>
    </lineage>
</organism>
<dbReference type="PROSITE" id="PS51192">
    <property type="entry name" value="HELICASE_ATP_BIND_1"/>
    <property type="match status" value="1"/>
</dbReference>
<comment type="subcellular location">
    <subcellularLocation>
        <location evidence="2">Cytoplasm</location>
    </subcellularLocation>
    <subcellularLocation>
        <location evidence="1">Nucleus</location>
    </subcellularLocation>
</comment>
<evidence type="ECO:0000256" key="6">
    <source>
        <dbReference type="ARBA" id="ARBA00022490"/>
    </source>
</evidence>
<feature type="region of interest" description="Disordered" evidence="19">
    <location>
        <begin position="871"/>
        <end position="895"/>
    </location>
</feature>
<feature type="domain" description="Helicase ATP-binding" evidence="21">
    <location>
        <begin position="153"/>
        <end position="319"/>
    </location>
</feature>
<dbReference type="PANTHER" id="PTHR18934">
    <property type="entry name" value="ATP-DEPENDENT RNA HELICASE"/>
    <property type="match status" value="1"/>
</dbReference>
<evidence type="ECO:0000256" key="16">
    <source>
        <dbReference type="ARBA" id="ARBA00047984"/>
    </source>
</evidence>
<dbReference type="SMART" id="SM00490">
    <property type="entry name" value="HELICc"/>
    <property type="match status" value="1"/>
</dbReference>
<dbReference type="InterPro" id="IPR011545">
    <property type="entry name" value="DEAD/DEAH_box_helicase_dom"/>
</dbReference>
<reference evidence="23" key="1">
    <citation type="submission" date="2022-08" db="UniProtKB">
        <authorList>
            <consortium name="EnsemblMetazoa"/>
        </authorList>
    </citation>
    <scope>IDENTIFICATION</scope>
    <source>
        <strain evidence="23">05x7-T-G4-1.051#20</strain>
    </source>
</reference>
<evidence type="ECO:0000256" key="7">
    <source>
        <dbReference type="ARBA" id="ARBA00022741"/>
    </source>
</evidence>
<dbReference type="InterPro" id="IPR002999">
    <property type="entry name" value="Tudor"/>
</dbReference>
<dbReference type="Pfam" id="PF00270">
    <property type="entry name" value="DEAD"/>
    <property type="match status" value="1"/>
</dbReference>
<dbReference type="GO" id="GO:0007283">
    <property type="term" value="P:spermatogenesis"/>
    <property type="evidence" value="ECO:0007669"/>
    <property type="project" value="UniProtKB-KW"/>
</dbReference>
<evidence type="ECO:0000259" key="21">
    <source>
        <dbReference type="PROSITE" id="PS51192"/>
    </source>
</evidence>
<evidence type="ECO:0000259" key="22">
    <source>
        <dbReference type="PROSITE" id="PS51194"/>
    </source>
</evidence>
<dbReference type="SMART" id="SM00847">
    <property type="entry name" value="HA2"/>
    <property type="match status" value="1"/>
</dbReference>
<dbReference type="PROSITE" id="PS51194">
    <property type="entry name" value="HELICASE_CTER"/>
    <property type="match status" value="1"/>
</dbReference>
<evidence type="ECO:0000256" key="1">
    <source>
        <dbReference type="ARBA" id="ARBA00004123"/>
    </source>
</evidence>
<evidence type="ECO:0000256" key="17">
    <source>
        <dbReference type="ARBA" id="ARBA00074173"/>
    </source>
</evidence>
<dbReference type="Gene3D" id="1.20.120.1080">
    <property type="match status" value="1"/>
</dbReference>
<dbReference type="SMART" id="SM00487">
    <property type="entry name" value="DEXDc"/>
    <property type="match status" value="1"/>
</dbReference>
<dbReference type="PROSITE" id="PS00028">
    <property type="entry name" value="ZINC_FINGER_C2H2_1"/>
    <property type="match status" value="1"/>
</dbReference>
<keyword evidence="14" id="KW-0539">Nucleus</keyword>
<feature type="region of interest" description="Disordered" evidence="19">
    <location>
        <begin position="1100"/>
        <end position="1129"/>
    </location>
</feature>
<dbReference type="PROSITE" id="PS50304">
    <property type="entry name" value="TUDOR"/>
    <property type="match status" value="1"/>
</dbReference>
<keyword evidence="8" id="KW-0221">Differentiation</keyword>
<protein>
    <recommendedName>
        <fullName evidence="17">ATP-dependent RNA helicase TDRD9</fullName>
        <ecNumber evidence="4">3.6.4.13</ecNumber>
    </recommendedName>
    <alternativeName>
        <fullName evidence="18">Tudor domain-containing protein 9</fullName>
    </alternativeName>
</protein>
<evidence type="ECO:0000256" key="14">
    <source>
        <dbReference type="ARBA" id="ARBA00023242"/>
    </source>
</evidence>
<feature type="domain" description="Tudor" evidence="20">
    <location>
        <begin position="947"/>
        <end position="1015"/>
    </location>
</feature>
<keyword evidence="10" id="KW-0347">Helicase</keyword>
<evidence type="ECO:0000256" key="12">
    <source>
        <dbReference type="ARBA" id="ARBA00022871"/>
    </source>
</evidence>
<dbReference type="GO" id="GO:0005634">
    <property type="term" value="C:nucleus"/>
    <property type="evidence" value="ECO:0007669"/>
    <property type="project" value="UniProtKB-SubCell"/>
</dbReference>
<evidence type="ECO:0000313" key="24">
    <source>
        <dbReference type="Proteomes" id="UP000005408"/>
    </source>
</evidence>
<dbReference type="Proteomes" id="UP000005408">
    <property type="component" value="Unassembled WGS sequence"/>
</dbReference>
<evidence type="ECO:0000256" key="15">
    <source>
        <dbReference type="ARBA" id="ARBA00023254"/>
    </source>
</evidence>
<dbReference type="EnsemblMetazoa" id="G13095.1">
    <property type="protein sequence ID" value="G13095.1:cds"/>
    <property type="gene ID" value="G13095"/>
</dbReference>
<dbReference type="InterPro" id="IPR014001">
    <property type="entry name" value="Helicase_ATP-bd"/>
</dbReference>
<evidence type="ECO:0000256" key="5">
    <source>
        <dbReference type="ARBA" id="ARBA00022473"/>
    </source>
</evidence>
<dbReference type="GO" id="GO:0005524">
    <property type="term" value="F:ATP binding"/>
    <property type="evidence" value="ECO:0007669"/>
    <property type="project" value="UniProtKB-KW"/>
</dbReference>
<evidence type="ECO:0000256" key="4">
    <source>
        <dbReference type="ARBA" id="ARBA00012552"/>
    </source>
</evidence>